<proteinExistence type="predicted"/>
<feature type="domain" description="Potassium channel" evidence="2">
    <location>
        <begin position="125"/>
        <end position="190"/>
    </location>
</feature>
<feature type="transmembrane region" description="Helical" evidence="1">
    <location>
        <begin position="57"/>
        <end position="85"/>
    </location>
</feature>
<keyword evidence="1" id="KW-1133">Transmembrane helix</keyword>
<organism evidence="3 4">
    <name type="scientific">Novosphingobium umbonatum</name>
    <dbReference type="NCBI Taxonomy" id="1908524"/>
    <lineage>
        <taxon>Bacteria</taxon>
        <taxon>Pseudomonadati</taxon>
        <taxon>Pseudomonadota</taxon>
        <taxon>Alphaproteobacteria</taxon>
        <taxon>Sphingomonadales</taxon>
        <taxon>Sphingomonadaceae</taxon>
        <taxon>Novosphingobium</taxon>
    </lineage>
</organism>
<keyword evidence="1" id="KW-0812">Transmembrane</keyword>
<dbReference type="InterPro" id="IPR013099">
    <property type="entry name" value="K_chnl_dom"/>
</dbReference>
<evidence type="ECO:0000313" key="4">
    <source>
        <dbReference type="Proteomes" id="UP000282837"/>
    </source>
</evidence>
<dbReference type="Proteomes" id="UP000282837">
    <property type="component" value="Unassembled WGS sequence"/>
</dbReference>
<evidence type="ECO:0000259" key="2">
    <source>
        <dbReference type="Pfam" id="PF07885"/>
    </source>
</evidence>
<keyword evidence="1" id="KW-0472">Membrane</keyword>
<dbReference type="AlphaFoldDB" id="A0A3S2Y9G2"/>
<protein>
    <submittedName>
        <fullName evidence="3">Two pore domain potassium channel family protein</fullName>
    </submittedName>
</protein>
<dbReference type="Gene3D" id="1.10.287.70">
    <property type="match status" value="1"/>
</dbReference>
<feature type="transmembrane region" description="Helical" evidence="1">
    <location>
        <begin position="106"/>
        <end position="133"/>
    </location>
</feature>
<dbReference type="OrthoDB" id="2974133at2"/>
<dbReference type="GO" id="GO:0034220">
    <property type="term" value="P:monoatomic ion transmembrane transport"/>
    <property type="evidence" value="ECO:0007669"/>
    <property type="project" value="UniProtKB-KW"/>
</dbReference>
<keyword evidence="3" id="KW-0406">Ion transport</keyword>
<feature type="transmembrane region" description="Helical" evidence="1">
    <location>
        <begin position="172"/>
        <end position="190"/>
    </location>
</feature>
<sequence>MGRIRCPMALPMMRPRANSMLPARNGPACSRSSCRVEHGLDAQGRGGHDQRMNDPMILQFFVSSVMVVVCVIIHGFGLFGLTRALRTEINTERLRHIKPLSPRGVLFTLGIVVAIAALHGAEIWAFALVYLAVGAVKGLEPSLYFSTISYSTVGYSDAHIAMDWRLMGAFESILGIILLGWSTSFFFRMLGRIDAH</sequence>
<name>A0A3S2Y9G2_9SPHN</name>
<dbReference type="Pfam" id="PF07885">
    <property type="entry name" value="Ion_trans_2"/>
    <property type="match status" value="1"/>
</dbReference>
<dbReference type="SUPFAM" id="SSF81324">
    <property type="entry name" value="Voltage-gated potassium channels"/>
    <property type="match status" value="1"/>
</dbReference>
<dbReference type="EMBL" id="SACO01000005">
    <property type="protein sequence ID" value="RVU05439.1"/>
    <property type="molecule type" value="Genomic_DNA"/>
</dbReference>
<keyword evidence="3" id="KW-0813">Transport</keyword>
<keyword evidence="4" id="KW-1185">Reference proteome</keyword>
<evidence type="ECO:0000256" key="1">
    <source>
        <dbReference type="SAM" id="Phobius"/>
    </source>
</evidence>
<evidence type="ECO:0000313" key="3">
    <source>
        <dbReference type="EMBL" id="RVU05439.1"/>
    </source>
</evidence>
<accession>A0A3S2Y9G2</accession>
<comment type="caution">
    <text evidence="3">The sequence shown here is derived from an EMBL/GenBank/DDBJ whole genome shotgun (WGS) entry which is preliminary data.</text>
</comment>
<keyword evidence="3" id="KW-0407">Ion channel</keyword>
<gene>
    <name evidence="3" type="ORF">EOE18_09060</name>
</gene>
<reference evidence="3 4" key="1">
    <citation type="submission" date="2019-01" db="EMBL/GenBank/DDBJ databases">
        <authorList>
            <person name="Chen W.-M."/>
        </authorList>
    </citation>
    <scope>NUCLEOTIDE SEQUENCE [LARGE SCALE GENOMIC DNA]</scope>
    <source>
        <strain evidence="3 4">FSY-9</strain>
    </source>
</reference>